<dbReference type="AlphaFoldDB" id="A0AAV0Q7S2"/>
<accession>A0AAV0Q7S2</accession>
<proteinExistence type="predicted"/>
<dbReference type="Proteomes" id="UP001154282">
    <property type="component" value="Unassembled WGS sequence"/>
</dbReference>
<name>A0AAV0Q7S2_9ROSI</name>
<feature type="compositionally biased region" description="Polar residues" evidence="1">
    <location>
        <begin position="102"/>
        <end position="114"/>
    </location>
</feature>
<organism evidence="2 3">
    <name type="scientific">Linum tenue</name>
    <dbReference type="NCBI Taxonomy" id="586396"/>
    <lineage>
        <taxon>Eukaryota</taxon>
        <taxon>Viridiplantae</taxon>
        <taxon>Streptophyta</taxon>
        <taxon>Embryophyta</taxon>
        <taxon>Tracheophyta</taxon>
        <taxon>Spermatophyta</taxon>
        <taxon>Magnoliopsida</taxon>
        <taxon>eudicotyledons</taxon>
        <taxon>Gunneridae</taxon>
        <taxon>Pentapetalae</taxon>
        <taxon>rosids</taxon>
        <taxon>fabids</taxon>
        <taxon>Malpighiales</taxon>
        <taxon>Linaceae</taxon>
        <taxon>Linum</taxon>
    </lineage>
</organism>
<reference evidence="2" key="1">
    <citation type="submission" date="2022-08" db="EMBL/GenBank/DDBJ databases">
        <authorList>
            <person name="Gutierrez-Valencia J."/>
        </authorList>
    </citation>
    <scope>NUCLEOTIDE SEQUENCE</scope>
</reference>
<evidence type="ECO:0000256" key="1">
    <source>
        <dbReference type="SAM" id="MobiDB-lite"/>
    </source>
</evidence>
<sequence length="114" mass="13238">MTCVTFRSKKLHKKKWPSKVLRLSGANHELEEHGVRSIFEECGVTKMYFAPLYWLLLRGILFSDRLVNRQQVRLVKVQTLLKTQDNANKQKERTSDEPAHISSKSVQSAKGRTR</sequence>
<gene>
    <name evidence="2" type="ORF">LITE_LOCUS41670</name>
</gene>
<feature type="region of interest" description="Disordered" evidence="1">
    <location>
        <begin position="85"/>
        <end position="114"/>
    </location>
</feature>
<dbReference type="EMBL" id="CAMGYJ010000009">
    <property type="protein sequence ID" value="CAI0540408.1"/>
    <property type="molecule type" value="Genomic_DNA"/>
</dbReference>
<keyword evidence="3" id="KW-1185">Reference proteome</keyword>
<evidence type="ECO:0000313" key="3">
    <source>
        <dbReference type="Proteomes" id="UP001154282"/>
    </source>
</evidence>
<feature type="compositionally biased region" description="Basic and acidic residues" evidence="1">
    <location>
        <begin position="88"/>
        <end position="99"/>
    </location>
</feature>
<protein>
    <submittedName>
        <fullName evidence="2">Uncharacterized protein</fullName>
    </submittedName>
</protein>
<comment type="caution">
    <text evidence="2">The sequence shown here is derived from an EMBL/GenBank/DDBJ whole genome shotgun (WGS) entry which is preliminary data.</text>
</comment>
<evidence type="ECO:0000313" key="2">
    <source>
        <dbReference type="EMBL" id="CAI0540408.1"/>
    </source>
</evidence>